<evidence type="ECO:0000256" key="1">
    <source>
        <dbReference type="SAM" id="SignalP"/>
    </source>
</evidence>
<dbReference type="EMBL" id="GGEC01078093">
    <property type="protein sequence ID" value="MBX58577.1"/>
    <property type="molecule type" value="Transcribed_RNA"/>
</dbReference>
<evidence type="ECO:0000313" key="2">
    <source>
        <dbReference type="EMBL" id="MBX58577.1"/>
    </source>
</evidence>
<proteinExistence type="predicted"/>
<protein>
    <submittedName>
        <fullName evidence="2">Uncharacterized protein</fullName>
    </submittedName>
</protein>
<name>A0A2P2PUY8_RHIMU</name>
<keyword evidence="1" id="KW-0732">Signal</keyword>
<reference evidence="2" key="1">
    <citation type="submission" date="2018-02" db="EMBL/GenBank/DDBJ databases">
        <title>Rhizophora mucronata_Transcriptome.</title>
        <authorList>
            <person name="Meera S.P."/>
            <person name="Sreeshan A."/>
            <person name="Augustine A."/>
        </authorList>
    </citation>
    <scope>NUCLEOTIDE SEQUENCE</scope>
    <source>
        <tissue evidence="2">Leaf</tissue>
    </source>
</reference>
<dbReference type="AlphaFoldDB" id="A0A2P2PUY8"/>
<feature type="signal peptide" evidence="1">
    <location>
        <begin position="1"/>
        <end position="17"/>
    </location>
</feature>
<sequence length="37" mass="4258">MFALLLLFQLFLPKSFKFLDVFSCCNPHLFYSGVASL</sequence>
<feature type="chain" id="PRO_5015195008" evidence="1">
    <location>
        <begin position="18"/>
        <end position="37"/>
    </location>
</feature>
<organism evidence="2">
    <name type="scientific">Rhizophora mucronata</name>
    <name type="common">Asiatic mangrove</name>
    <dbReference type="NCBI Taxonomy" id="61149"/>
    <lineage>
        <taxon>Eukaryota</taxon>
        <taxon>Viridiplantae</taxon>
        <taxon>Streptophyta</taxon>
        <taxon>Embryophyta</taxon>
        <taxon>Tracheophyta</taxon>
        <taxon>Spermatophyta</taxon>
        <taxon>Magnoliopsida</taxon>
        <taxon>eudicotyledons</taxon>
        <taxon>Gunneridae</taxon>
        <taxon>Pentapetalae</taxon>
        <taxon>rosids</taxon>
        <taxon>fabids</taxon>
        <taxon>Malpighiales</taxon>
        <taxon>Rhizophoraceae</taxon>
        <taxon>Rhizophora</taxon>
    </lineage>
</organism>
<accession>A0A2P2PUY8</accession>